<evidence type="ECO:0000313" key="3">
    <source>
        <dbReference type="Proteomes" id="UP001254848"/>
    </source>
</evidence>
<proteinExistence type="predicted"/>
<dbReference type="SUPFAM" id="SSF103481">
    <property type="entry name" value="Multidrug resistance efflux transporter EmrE"/>
    <property type="match status" value="1"/>
</dbReference>
<gene>
    <name evidence="2" type="ORF">Q4T40_10185</name>
</gene>
<dbReference type="EMBL" id="JAUOZS010000001">
    <property type="protein sequence ID" value="MDT8901610.1"/>
    <property type="molecule type" value="Genomic_DNA"/>
</dbReference>
<organism evidence="2 3">
    <name type="scientific">Anaeroselena agilis</name>
    <dbReference type="NCBI Taxonomy" id="3063788"/>
    <lineage>
        <taxon>Bacteria</taxon>
        <taxon>Bacillati</taxon>
        <taxon>Bacillota</taxon>
        <taxon>Negativicutes</taxon>
        <taxon>Acetonemataceae</taxon>
        <taxon>Anaeroselena</taxon>
    </lineage>
</organism>
<protein>
    <recommendedName>
        <fullName evidence="4">EamA domain-containing protein</fullName>
    </recommendedName>
</protein>
<dbReference type="Proteomes" id="UP001254848">
    <property type="component" value="Unassembled WGS sequence"/>
</dbReference>
<feature type="transmembrane region" description="Helical" evidence="1">
    <location>
        <begin position="32"/>
        <end position="53"/>
    </location>
</feature>
<feature type="transmembrane region" description="Helical" evidence="1">
    <location>
        <begin position="94"/>
        <end position="117"/>
    </location>
</feature>
<name>A0ABU3NXT8_9FIRM</name>
<keyword evidence="1" id="KW-1133">Transmembrane helix</keyword>
<feature type="transmembrane region" description="Helical" evidence="1">
    <location>
        <begin position="68"/>
        <end position="87"/>
    </location>
</feature>
<dbReference type="RefSeq" id="WP_413780116.1">
    <property type="nucleotide sequence ID" value="NZ_JAUOZS010000001.1"/>
</dbReference>
<comment type="caution">
    <text evidence="2">The sequence shown here is derived from an EMBL/GenBank/DDBJ whole genome shotgun (WGS) entry which is preliminary data.</text>
</comment>
<feature type="transmembrane region" description="Helical" evidence="1">
    <location>
        <begin position="123"/>
        <end position="141"/>
    </location>
</feature>
<evidence type="ECO:0008006" key="4">
    <source>
        <dbReference type="Google" id="ProtNLM"/>
    </source>
</evidence>
<feature type="transmembrane region" description="Helical" evidence="1">
    <location>
        <begin position="6"/>
        <end position="25"/>
    </location>
</feature>
<keyword evidence="3" id="KW-1185">Reference proteome</keyword>
<sequence length="143" mass="15191">MMLYYMAIGLTVVSNVLYHVFLKVTPATVNPILSLVVTYLTAASATAAIYFLSPDKVSLTTGLRELNWASYALGLAIVGLEVGFMLAYRAGWNITLAGLVSSTTVSLLLIPVGLLFFRESLTAVNALGIALCLAGLVLVNYKG</sequence>
<evidence type="ECO:0000256" key="1">
    <source>
        <dbReference type="SAM" id="Phobius"/>
    </source>
</evidence>
<keyword evidence="1" id="KW-0812">Transmembrane</keyword>
<reference evidence="2 3" key="1">
    <citation type="submission" date="2023-07" db="EMBL/GenBank/DDBJ databases">
        <title>The novel representative of Negativicutes class, Anaeroselena agilis gen. nov. sp. nov.</title>
        <authorList>
            <person name="Prokofeva M.I."/>
            <person name="Elcheninov A.G."/>
            <person name="Klyukina A."/>
            <person name="Kublanov I.V."/>
            <person name="Frolov E.N."/>
            <person name="Podosokorskaya O.A."/>
        </authorList>
    </citation>
    <scope>NUCLEOTIDE SEQUENCE [LARGE SCALE GENOMIC DNA]</scope>
    <source>
        <strain evidence="2 3">4137-cl</strain>
    </source>
</reference>
<accession>A0ABU3NXT8</accession>
<dbReference type="InterPro" id="IPR037185">
    <property type="entry name" value="EmrE-like"/>
</dbReference>
<evidence type="ECO:0000313" key="2">
    <source>
        <dbReference type="EMBL" id="MDT8901610.1"/>
    </source>
</evidence>
<keyword evidence="1" id="KW-0472">Membrane</keyword>